<sequence length="312" mass="35717">MPGFLLWDIEKVTRLLSNDHIVIETEVHVFVAAMRWMQYKEKERRQNFKVLMDCVRWVYMSTEDMMNCIDQEQDLLKQADIRVLLIDANWYLTLEHYHFVWKDYIIPLPRIRSLRKEDPEEVVNRMRVSLVAKHSSMDHIWKTREAATAVTKDRPSSRAAVYRESSKKEERNKEHRQAASLPASNFGRAGTADGPEATPRRSSDRAVASSPKTAPSPNHASTPHTAPSPKVPQSPVVPPDAKHDRPESGGKHEKQQSGGKHERPKSAGTARSRKREKEEKKTKAEPVEESPAKSPKGEKFTLFKKNAKKKGR</sequence>
<dbReference type="PANTHER" id="PTHR22667">
    <property type="entry name" value="AT01380P-RELATED"/>
    <property type="match status" value="1"/>
</dbReference>
<dbReference type="OrthoDB" id="6350321at2759"/>
<gene>
    <name evidence="3" type="primary">RvY_15577</name>
    <name evidence="3" type="synonym">RvY_15577.1</name>
    <name evidence="3" type="ORF">RvY_15577-1</name>
</gene>
<feature type="compositionally biased region" description="Basic and acidic residues" evidence="1">
    <location>
        <begin position="146"/>
        <end position="156"/>
    </location>
</feature>
<accession>A0A1D1W266</accession>
<feature type="compositionally biased region" description="Pro residues" evidence="1">
    <location>
        <begin position="229"/>
        <end position="238"/>
    </location>
</feature>
<protein>
    <recommendedName>
        <fullName evidence="2">BACK domain-containing protein</fullName>
    </recommendedName>
</protein>
<feature type="region of interest" description="Disordered" evidence="1">
    <location>
        <begin position="146"/>
        <end position="312"/>
    </location>
</feature>
<feature type="compositionally biased region" description="Basic and acidic residues" evidence="1">
    <location>
        <begin position="164"/>
        <end position="177"/>
    </location>
</feature>
<feature type="domain" description="BACK" evidence="2">
    <location>
        <begin position="4"/>
        <end position="69"/>
    </location>
</feature>
<name>A0A1D1W266_RAMVA</name>
<dbReference type="AlphaFoldDB" id="A0A1D1W266"/>
<evidence type="ECO:0000313" key="3">
    <source>
        <dbReference type="EMBL" id="GAV05444.1"/>
    </source>
</evidence>
<evidence type="ECO:0000313" key="4">
    <source>
        <dbReference type="Proteomes" id="UP000186922"/>
    </source>
</evidence>
<feature type="compositionally biased region" description="Basic and acidic residues" evidence="1">
    <location>
        <begin position="275"/>
        <end position="286"/>
    </location>
</feature>
<dbReference type="Gene3D" id="1.25.40.420">
    <property type="match status" value="1"/>
</dbReference>
<keyword evidence="4" id="KW-1185">Reference proteome</keyword>
<dbReference type="EMBL" id="BDGG01000012">
    <property type="protein sequence ID" value="GAV05444.1"/>
    <property type="molecule type" value="Genomic_DNA"/>
</dbReference>
<organism evidence="3 4">
    <name type="scientific">Ramazzottius varieornatus</name>
    <name type="common">Water bear</name>
    <name type="synonym">Tardigrade</name>
    <dbReference type="NCBI Taxonomy" id="947166"/>
    <lineage>
        <taxon>Eukaryota</taxon>
        <taxon>Metazoa</taxon>
        <taxon>Ecdysozoa</taxon>
        <taxon>Tardigrada</taxon>
        <taxon>Eutardigrada</taxon>
        <taxon>Parachela</taxon>
        <taxon>Hypsibioidea</taxon>
        <taxon>Ramazzottiidae</taxon>
        <taxon>Ramazzottius</taxon>
    </lineage>
</organism>
<dbReference type="Proteomes" id="UP000186922">
    <property type="component" value="Unassembled WGS sequence"/>
</dbReference>
<feature type="compositionally biased region" description="Basic and acidic residues" evidence="1">
    <location>
        <begin position="240"/>
        <end position="265"/>
    </location>
</feature>
<proteinExistence type="predicted"/>
<dbReference type="STRING" id="947166.A0A1D1W266"/>
<dbReference type="PANTHER" id="PTHR22667:SF0">
    <property type="entry name" value="AT01380P-RELATED"/>
    <property type="match status" value="1"/>
</dbReference>
<dbReference type="Pfam" id="PF07707">
    <property type="entry name" value="BACK"/>
    <property type="match status" value="1"/>
</dbReference>
<comment type="caution">
    <text evidence="3">The sequence shown here is derived from an EMBL/GenBank/DDBJ whole genome shotgun (WGS) entry which is preliminary data.</text>
</comment>
<reference evidence="3 4" key="1">
    <citation type="journal article" date="2016" name="Nat. Commun.">
        <title>Extremotolerant tardigrade genome and improved radiotolerance of human cultured cells by tardigrade-unique protein.</title>
        <authorList>
            <person name="Hashimoto T."/>
            <person name="Horikawa D.D."/>
            <person name="Saito Y."/>
            <person name="Kuwahara H."/>
            <person name="Kozuka-Hata H."/>
            <person name="Shin-I T."/>
            <person name="Minakuchi Y."/>
            <person name="Ohishi K."/>
            <person name="Motoyama A."/>
            <person name="Aizu T."/>
            <person name="Enomoto A."/>
            <person name="Kondo K."/>
            <person name="Tanaka S."/>
            <person name="Hara Y."/>
            <person name="Koshikawa S."/>
            <person name="Sagara H."/>
            <person name="Miura T."/>
            <person name="Yokobori S."/>
            <person name="Miyagawa K."/>
            <person name="Suzuki Y."/>
            <person name="Kubo T."/>
            <person name="Oyama M."/>
            <person name="Kohara Y."/>
            <person name="Fujiyama A."/>
            <person name="Arakawa K."/>
            <person name="Katayama T."/>
            <person name="Toyoda A."/>
            <person name="Kunieda T."/>
        </authorList>
    </citation>
    <scope>NUCLEOTIDE SEQUENCE [LARGE SCALE GENOMIC DNA]</scope>
    <source>
        <strain evidence="3 4">YOKOZUNA-1</strain>
    </source>
</reference>
<feature type="compositionally biased region" description="Polar residues" evidence="1">
    <location>
        <begin position="210"/>
        <end position="225"/>
    </location>
</feature>
<evidence type="ECO:0000256" key="1">
    <source>
        <dbReference type="SAM" id="MobiDB-lite"/>
    </source>
</evidence>
<dbReference type="InterPro" id="IPR011705">
    <property type="entry name" value="BACK"/>
</dbReference>
<evidence type="ECO:0000259" key="2">
    <source>
        <dbReference type="Pfam" id="PF07707"/>
    </source>
</evidence>